<dbReference type="Proteomes" id="UP000594621">
    <property type="component" value="Chromosome"/>
</dbReference>
<reference evidence="12 13" key="1">
    <citation type="submission" date="2020-09" db="EMBL/GenBank/DDBJ databases">
        <title>Complete genomes of bradyrhizobia occurring on native shrubby legumes in Australia.</title>
        <authorList>
            <person name="Lafay B."/>
        </authorList>
    </citation>
    <scope>NUCLEOTIDE SEQUENCE [LARGE SCALE GENOMIC DNA]</scope>
    <source>
        <strain evidence="12 13">BDV5040</strain>
    </source>
</reference>
<dbReference type="InterPro" id="IPR041891">
    <property type="entry name" value="Alpha_CA_prokaryot-like"/>
</dbReference>
<proteinExistence type="inferred from homology"/>
<dbReference type="InterPro" id="IPR001148">
    <property type="entry name" value="CA_dom"/>
</dbReference>
<evidence type="ECO:0000259" key="11">
    <source>
        <dbReference type="PROSITE" id="PS51144"/>
    </source>
</evidence>
<evidence type="ECO:0000256" key="6">
    <source>
        <dbReference type="ARBA" id="ARBA00022723"/>
    </source>
</evidence>
<dbReference type="EC" id="4.2.1.1" evidence="4 10"/>
<evidence type="ECO:0000256" key="8">
    <source>
        <dbReference type="ARBA" id="ARBA00023239"/>
    </source>
</evidence>
<dbReference type="GO" id="GO:0008270">
    <property type="term" value="F:zinc ion binding"/>
    <property type="evidence" value="ECO:0007669"/>
    <property type="project" value="UniProtKB-UniRule"/>
</dbReference>
<evidence type="ECO:0000256" key="1">
    <source>
        <dbReference type="ARBA" id="ARBA00001947"/>
    </source>
</evidence>
<sequence length="249" mass="27311">MPRRQALKLLTGLALCPLCATTGFAAESSWSYEEATGPGKWGGLDPASAVCSAGDQQSPIDIIAPVMSRKESLKISWSQRPVAIVNNGHTIQLNYTAGDTLHLGDDEYALKQLHFHHPSEHLVDGKRFAMEAHFVHAGSDGLAVIGVLLVPGKANDTFTKIVSTMPLEKGSPIAIDPAIDPLRLMPARRAFYHYKGSLTTPPCSETVDWIVLRDPVEVDQRDIARFAKLYPMNARPVQSRDRRFILSSE</sequence>
<dbReference type="InterPro" id="IPR036398">
    <property type="entry name" value="CA_dom_sf"/>
</dbReference>
<dbReference type="InterPro" id="IPR018338">
    <property type="entry name" value="Carbonic_anhydrase_a-class_CS"/>
</dbReference>
<dbReference type="KEGG" id="bcou:IC761_19130"/>
<dbReference type="AlphaFoldDB" id="A0A7S9H3P4"/>
<feature type="signal peptide" evidence="10">
    <location>
        <begin position="1"/>
        <end position="25"/>
    </location>
</feature>
<dbReference type="PANTHER" id="PTHR18952:SF265">
    <property type="entry name" value="CARBONIC ANHYDRASE"/>
    <property type="match status" value="1"/>
</dbReference>
<evidence type="ECO:0000256" key="2">
    <source>
        <dbReference type="ARBA" id="ARBA00002904"/>
    </source>
</evidence>
<evidence type="ECO:0000256" key="7">
    <source>
        <dbReference type="ARBA" id="ARBA00022833"/>
    </source>
</evidence>
<keyword evidence="8 10" id="KW-0456">Lyase</keyword>
<evidence type="ECO:0000256" key="10">
    <source>
        <dbReference type="RuleBase" id="RU367011"/>
    </source>
</evidence>
<keyword evidence="13" id="KW-1185">Reference proteome</keyword>
<feature type="chain" id="PRO_5033093392" description="Carbonic anhydrase" evidence="10">
    <location>
        <begin position="26"/>
        <end position="249"/>
    </location>
</feature>
<dbReference type="PROSITE" id="PS51144">
    <property type="entry name" value="ALPHA_CA_2"/>
    <property type="match status" value="1"/>
</dbReference>
<dbReference type="PROSITE" id="PS00162">
    <property type="entry name" value="ALPHA_CA_1"/>
    <property type="match status" value="1"/>
</dbReference>
<dbReference type="SMART" id="SM01057">
    <property type="entry name" value="Carb_anhydrase"/>
    <property type="match status" value="1"/>
</dbReference>
<evidence type="ECO:0000256" key="3">
    <source>
        <dbReference type="ARBA" id="ARBA00010718"/>
    </source>
</evidence>
<comment type="cofactor">
    <cofactor evidence="1 10">
        <name>Zn(2+)</name>
        <dbReference type="ChEBI" id="CHEBI:29105"/>
    </cofactor>
</comment>
<protein>
    <recommendedName>
        <fullName evidence="5 10">Carbonic anhydrase</fullName>
        <ecNumber evidence="4 10">4.2.1.1</ecNumber>
    </recommendedName>
</protein>
<comment type="similarity">
    <text evidence="3 10">Belongs to the alpha-carbonic anhydrase family.</text>
</comment>
<dbReference type="CDD" id="cd03124">
    <property type="entry name" value="alpha_CA_prokaryotic_like"/>
    <property type="match status" value="1"/>
</dbReference>
<gene>
    <name evidence="12" type="ORF">IC761_19130</name>
</gene>
<accession>A0A7S9H3P4</accession>
<dbReference type="InterPro" id="IPR023561">
    <property type="entry name" value="Carbonic_anhydrase_a-class"/>
</dbReference>
<dbReference type="Pfam" id="PF00194">
    <property type="entry name" value="Carb_anhydrase"/>
    <property type="match status" value="1"/>
</dbReference>
<dbReference type="Gene3D" id="3.10.200.10">
    <property type="entry name" value="Alpha carbonic anhydrase"/>
    <property type="match status" value="1"/>
</dbReference>
<comment type="catalytic activity">
    <reaction evidence="9 10">
        <text>hydrogencarbonate + H(+) = CO2 + H2O</text>
        <dbReference type="Rhea" id="RHEA:10748"/>
        <dbReference type="ChEBI" id="CHEBI:15377"/>
        <dbReference type="ChEBI" id="CHEBI:15378"/>
        <dbReference type="ChEBI" id="CHEBI:16526"/>
        <dbReference type="ChEBI" id="CHEBI:17544"/>
        <dbReference type="EC" id="4.2.1.1"/>
    </reaction>
</comment>
<comment type="function">
    <text evidence="2 10">Reversible hydration of carbon dioxide.</text>
</comment>
<name>A0A7S9H3P4_9BRAD</name>
<dbReference type="GO" id="GO:0004089">
    <property type="term" value="F:carbonate dehydratase activity"/>
    <property type="evidence" value="ECO:0007669"/>
    <property type="project" value="UniProtKB-UniRule"/>
</dbReference>
<evidence type="ECO:0000256" key="5">
    <source>
        <dbReference type="ARBA" id="ARBA00014628"/>
    </source>
</evidence>
<evidence type="ECO:0000313" key="12">
    <source>
        <dbReference type="EMBL" id="QPF95251.1"/>
    </source>
</evidence>
<dbReference type="SUPFAM" id="SSF51069">
    <property type="entry name" value="Carbonic anhydrase"/>
    <property type="match status" value="1"/>
</dbReference>
<evidence type="ECO:0000256" key="9">
    <source>
        <dbReference type="ARBA" id="ARBA00048348"/>
    </source>
</evidence>
<keyword evidence="6 10" id="KW-0479">Metal-binding</keyword>
<dbReference type="PANTHER" id="PTHR18952">
    <property type="entry name" value="CARBONIC ANHYDRASE"/>
    <property type="match status" value="1"/>
</dbReference>
<feature type="domain" description="Alpha-carbonic anhydrase" evidence="11">
    <location>
        <begin position="28"/>
        <end position="249"/>
    </location>
</feature>
<keyword evidence="10" id="KW-0732">Signal</keyword>
<organism evidence="12 13">
    <name type="scientific">Bradyrhizobium commune</name>
    <dbReference type="NCBI Taxonomy" id="83627"/>
    <lineage>
        <taxon>Bacteria</taxon>
        <taxon>Pseudomonadati</taxon>
        <taxon>Pseudomonadota</taxon>
        <taxon>Alphaproteobacteria</taxon>
        <taxon>Hyphomicrobiales</taxon>
        <taxon>Nitrobacteraceae</taxon>
        <taxon>Bradyrhizobium</taxon>
    </lineage>
</organism>
<dbReference type="EMBL" id="CP061379">
    <property type="protein sequence ID" value="QPF95251.1"/>
    <property type="molecule type" value="Genomic_DNA"/>
</dbReference>
<dbReference type="RefSeq" id="WP_195804706.1">
    <property type="nucleotide sequence ID" value="NZ_CP061379.1"/>
</dbReference>
<evidence type="ECO:0000256" key="4">
    <source>
        <dbReference type="ARBA" id="ARBA00012925"/>
    </source>
</evidence>
<keyword evidence="7 10" id="KW-0862">Zinc</keyword>
<evidence type="ECO:0000313" key="13">
    <source>
        <dbReference type="Proteomes" id="UP000594621"/>
    </source>
</evidence>